<dbReference type="Proteomes" id="UP000649604">
    <property type="component" value="Unassembled WGS sequence"/>
</dbReference>
<evidence type="ECO:0000259" key="1">
    <source>
        <dbReference type="Pfam" id="PF13847"/>
    </source>
</evidence>
<sequence length="263" mass="29502">MNHDPLEHSIARSLEAPNRQLLPYLPELLVDLWALGSSPELVVEILKPLGLPPKQTRILDVGCGKGAVTITLARELGFAGVGVDACQAFLQEARRKAQENQVEALCRFEDADIREFVPQATGFDLVVYASLGNVLGSFSECIGCLRQTIRPDGYMLIDDGFLKETESLDREGYEHYGSHAHTLEQLTSYGDTLVQEYIYPDAQTDAINAYYLKAITTRATEVAQRHPHLQDLLHSYVHNQEIECDVIHRYVTGAIWLLQKQRP</sequence>
<comment type="caution">
    <text evidence="2">The sequence shown here is derived from an EMBL/GenBank/DDBJ whole genome shotgun (WGS) entry which is preliminary data.</text>
</comment>
<dbReference type="EMBL" id="WJJP01000529">
    <property type="protein sequence ID" value="MBD3326134.1"/>
    <property type="molecule type" value="Genomic_DNA"/>
</dbReference>
<proteinExistence type="predicted"/>
<reference evidence="2" key="1">
    <citation type="submission" date="2019-11" db="EMBL/GenBank/DDBJ databases">
        <title>Microbial mats filling the niche in hypersaline microbial mats.</title>
        <authorList>
            <person name="Wong H.L."/>
            <person name="Macleod F.I."/>
            <person name="White R.A. III"/>
            <person name="Burns B.P."/>
        </authorList>
    </citation>
    <scope>NUCLEOTIDE SEQUENCE</scope>
    <source>
        <strain evidence="2">Rbin_158</strain>
    </source>
</reference>
<dbReference type="GO" id="GO:0008168">
    <property type="term" value="F:methyltransferase activity"/>
    <property type="evidence" value="ECO:0007669"/>
    <property type="project" value="UniProtKB-KW"/>
</dbReference>
<dbReference type="Pfam" id="PF13847">
    <property type="entry name" value="Methyltransf_31"/>
    <property type="match status" value="1"/>
</dbReference>
<keyword evidence="2" id="KW-0808">Transferase</keyword>
<protein>
    <submittedName>
        <fullName evidence="2">Methyltransferase domain-containing protein</fullName>
    </submittedName>
</protein>
<organism evidence="2 3">
    <name type="scientific">candidate division KSB3 bacterium</name>
    <dbReference type="NCBI Taxonomy" id="2044937"/>
    <lineage>
        <taxon>Bacteria</taxon>
        <taxon>candidate division KSB3</taxon>
    </lineage>
</organism>
<keyword evidence="2" id="KW-0489">Methyltransferase</keyword>
<dbReference type="AlphaFoldDB" id="A0A9D5JXT2"/>
<dbReference type="SUPFAM" id="SSF53335">
    <property type="entry name" value="S-adenosyl-L-methionine-dependent methyltransferases"/>
    <property type="match status" value="1"/>
</dbReference>
<dbReference type="Gene3D" id="3.40.50.150">
    <property type="entry name" value="Vaccinia Virus protein VP39"/>
    <property type="match status" value="1"/>
</dbReference>
<dbReference type="CDD" id="cd02440">
    <property type="entry name" value="AdoMet_MTases"/>
    <property type="match status" value="1"/>
</dbReference>
<dbReference type="GO" id="GO:0032259">
    <property type="term" value="P:methylation"/>
    <property type="evidence" value="ECO:0007669"/>
    <property type="project" value="UniProtKB-KW"/>
</dbReference>
<gene>
    <name evidence="2" type="ORF">GF339_16225</name>
</gene>
<evidence type="ECO:0000313" key="3">
    <source>
        <dbReference type="Proteomes" id="UP000649604"/>
    </source>
</evidence>
<name>A0A9D5JXT2_9BACT</name>
<dbReference type="InterPro" id="IPR025714">
    <property type="entry name" value="Methyltranfer_dom"/>
</dbReference>
<dbReference type="InterPro" id="IPR029063">
    <property type="entry name" value="SAM-dependent_MTases_sf"/>
</dbReference>
<evidence type="ECO:0000313" key="2">
    <source>
        <dbReference type="EMBL" id="MBD3326134.1"/>
    </source>
</evidence>
<feature type="domain" description="Methyltransferase" evidence="1">
    <location>
        <begin position="54"/>
        <end position="161"/>
    </location>
</feature>
<dbReference type="PANTHER" id="PTHR43861">
    <property type="entry name" value="TRANS-ACONITATE 2-METHYLTRANSFERASE-RELATED"/>
    <property type="match status" value="1"/>
</dbReference>
<accession>A0A9D5JXT2</accession>